<proteinExistence type="predicted"/>
<dbReference type="Pfam" id="PF26493">
    <property type="entry name" value="DUF8161"/>
    <property type="match status" value="1"/>
</dbReference>
<sequence>MTEDDVDPENPRPDGHYPRFRENEWHYVPDELAQTISLGPGGDGEEGQDWVLTYTPERRNEDNREKVLVRLTPRSLHELYIEVKDLSPNARQAGHTAECDLCGESVPLEKAIPNPRGEPAHRRCYVDAYGGPEWLQNY</sequence>
<evidence type="ECO:0000313" key="5">
    <source>
        <dbReference type="Proteomes" id="UP001596296"/>
    </source>
</evidence>
<feature type="domain" description="DUF8161" evidence="2">
    <location>
        <begin position="31"/>
        <end position="86"/>
    </location>
</feature>
<accession>A0ABD5UZS6</accession>
<name>A0ABD5UZS6_9EURY</name>
<evidence type="ECO:0000259" key="2">
    <source>
        <dbReference type="Pfam" id="PF26493"/>
    </source>
</evidence>
<dbReference type="Proteomes" id="UP001596296">
    <property type="component" value="Unassembled WGS sequence"/>
</dbReference>
<evidence type="ECO:0000256" key="1">
    <source>
        <dbReference type="SAM" id="MobiDB-lite"/>
    </source>
</evidence>
<reference evidence="4 5" key="1">
    <citation type="journal article" date="2019" name="Int. J. Syst. Evol. Microbiol.">
        <title>The Global Catalogue of Microorganisms (GCM) 10K type strain sequencing project: providing services to taxonomists for standard genome sequencing and annotation.</title>
        <authorList>
            <consortium name="The Broad Institute Genomics Platform"/>
            <consortium name="The Broad Institute Genome Sequencing Center for Infectious Disease"/>
            <person name="Wu L."/>
            <person name="Ma J."/>
        </authorList>
    </citation>
    <scope>NUCLEOTIDE SEQUENCE [LARGE SCALE GENOMIC DNA]</scope>
    <source>
        <strain evidence="4 5">SKJ47</strain>
    </source>
</reference>
<organism evidence="4 5">
    <name type="scientific">Halopenitus salinus</name>
    <dbReference type="NCBI Taxonomy" id="1198295"/>
    <lineage>
        <taxon>Archaea</taxon>
        <taxon>Methanobacteriati</taxon>
        <taxon>Methanobacteriota</taxon>
        <taxon>Stenosarchaea group</taxon>
        <taxon>Halobacteria</taxon>
        <taxon>Halobacteriales</taxon>
        <taxon>Haloferacaceae</taxon>
        <taxon>Halopenitus</taxon>
    </lineage>
</organism>
<dbReference type="InterPro" id="IPR059014">
    <property type="entry name" value="DUF8161_C"/>
</dbReference>
<evidence type="ECO:0000259" key="3">
    <source>
        <dbReference type="Pfam" id="PF26495"/>
    </source>
</evidence>
<dbReference type="InterPro" id="IPR058475">
    <property type="entry name" value="DUF8161_N"/>
</dbReference>
<evidence type="ECO:0000313" key="4">
    <source>
        <dbReference type="EMBL" id="MFC6893751.1"/>
    </source>
</evidence>
<dbReference type="RefSeq" id="WP_379746137.1">
    <property type="nucleotide sequence ID" value="NZ_JBHSXL010000012.1"/>
</dbReference>
<dbReference type="AlphaFoldDB" id="A0ABD5UZS6"/>
<protein>
    <submittedName>
        <fullName evidence="4">Uncharacterized protein</fullName>
    </submittedName>
</protein>
<gene>
    <name evidence="4" type="ORF">ACFQE9_14215</name>
</gene>
<keyword evidence="5" id="KW-1185">Reference proteome</keyword>
<comment type="caution">
    <text evidence="4">The sequence shown here is derived from an EMBL/GenBank/DDBJ whole genome shotgun (WGS) entry which is preliminary data.</text>
</comment>
<dbReference type="EMBL" id="JBHSXL010000012">
    <property type="protein sequence ID" value="MFC6893751.1"/>
    <property type="molecule type" value="Genomic_DNA"/>
</dbReference>
<feature type="domain" description="DUF8161" evidence="3">
    <location>
        <begin position="97"/>
        <end position="130"/>
    </location>
</feature>
<feature type="region of interest" description="Disordered" evidence="1">
    <location>
        <begin position="1"/>
        <end position="20"/>
    </location>
</feature>
<dbReference type="Pfam" id="PF26495">
    <property type="entry name" value="DUF8161_C"/>
    <property type="match status" value="1"/>
</dbReference>
<feature type="compositionally biased region" description="Basic and acidic residues" evidence="1">
    <location>
        <begin position="9"/>
        <end position="20"/>
    </location>
</feature>